<sequence>MPASQQPKIAVVLGVGPGLGMSVAHRFGREGYTVAVVSRSDTRHADYVASLAAAGVEAVSYVADVRDTKQLGSVLDTVAERYGRIDLVYYGPGALDLDESRPKSITETDSAGVQEAMSWMYPAVDVVGRVLPGMVERGGGAFVFAGGLSAVVPMPTLGALAVSSAALRNYALTLNAGLADTGVYAGNLVIGGLIERGDIHQLITSNPEQFGNVGDRTLDPDEIADGAWELVARRDRAEETFSVLG</sequence>
<gene>
    <name evidence="1" type="ORF">R5A26_07215</name>
</gene>
<protein>
    <submittedName>
        <fullName evidence="1">SDR family NAD(P)-dependent oxidoreductase</fullName>
    </submittedName>
</protein>
<dbReference type="RefSeq" id="WP_317770511.1">
    <property type="nucleotide sequence ID" value="NZ_JAWMAJ010000017.1"/>
</dbReference>
<keyword evidence="2" id="KW-1185">Reference proteome</keyword>
<dbReference type="EMBL" id="JAWMAJ010000017">
    <property type="protein sequence ID" value="MDV7215738.1"/>
    <property type="molecule type" value="Genomic_DNA"/>
</dbReference>
<accession>A0ABU4F6U9</accession>
<dbReference type="PANTHER" id="PTHR43431:SF7">
    <property type="entry name" value="OXIDOREDUCTASE, SHORT CHAIN DEHYDROGENASE_REDUCTASE FAMILY (AFU_ORTHOLOGUE AFUA_5G14000)"/>
    <property type="match status" value="1"/>
</dbReference>
<dbReference type="Pfam" id="PF00106">
    <property type="entry name" value="adh_short"/>
    <property type="match status" value="1"/>
</dbReference>
<evidence type="ECO:0000313" key="2">
    <source>
        <dbReference type="Proteomes" id="UP001187346"/>
    </source>
</evidence>
<dbReference type="InterPro" id="IPR036291">
    <property type="entry name" value="NAD(P)-bd_dom_sf"/>
</dbReference>
<reference evidence="1 2" key="1">
    <citation type="submission" date="2023-10" db="EMBL/GenBank/DDBJ databases">
        <title>Characterization of rhizosphere-enriched actinobacteria from wheat plants lab-grown on chernevaya soil.</title>
        <authorList>
            <person name="Tikhonova E.N."/>
            <person name="Konopkin A."/>
            <person name="Kravchenko I.K."/>
        </authorList>
    </citation>
    <scope>NUCLEOTIDE SEQUENCE [LARGE SCALE GENOMIC DNA]</scope>
    <source>
        <strain evidence="1 2">RR29</strain>
    </source>
</reference>
<name>A0ABU4F6U9_9ACTN</name>
<organism evidence="1 2">
    <name type="scientific">Streptomyces prunicolor</name>
    <dbReference type="NCBI Taxonomy" id="67348"/>
    <lineage>
        <taxon>Bacteria</taxon>
        <taxon>Bacillati</taxon>
        <taxon>Actinomycetota</taxon>
        <taxon>Actinomycetes</taxon>
        <taxon>Kitasatosporales</taxon>
        <taxon>Streptomycetaceae</taxon>
        <taxon>Streptomyces</taxon>
    </lineage>
</organism>
<dbReference type="Gene3D" id="3.40.50.720">
    <property type="entry name" value="NAD(P)-binding Rossmann-like Domain"/>
    <property type="match status" value="1"/>
</dbReference>
<dbReference type="SUPFAM" id="SSF51735">
    <property type="entry name" value="NAD(P)-binding Rossmann-fold domains"/>
    <property type="match status" value="1"/>
</dbReference>
<dbReference type="Proteomes" id="UP001187346">
    <property type="component" value="Unassembled WGS sequence"/>
</dbReference>
<dbReference type="InterPro" id="IPR002347">
    <property type="entry name" value="SDR_fam"/>
</dbReference>
<proteinExistence type="predicted"/>
<dbReference type="PANTHER" id="PTHR43431">
    <property type="entry name" value="OXIDOREDUCTASE, SHORT CHAIN DEHYDROGENASE/REDUCTASE FAMILY (AFU_ORTHOLOGUE AFUA_5G14000)"/>
    <property type="match status" value="1"/>
</dbReference>
<evidence type="ECO:0000313" key="1">
    <source>
        <dbReference type="EMBL" id="MDV7215738.1"/>
    </source>
</evidence>
<comment type="caution">
    <text evidence="1">The sequence shown here is derived from an EMBL/GenBank/DDBJ whole genome shotgun (WGS) entry which is preliminary data.</text>
</comment>